<name>A0ABU0XDI1_9MICO</name>
<dbReference type="EMBL" id="JAVFCB010000002">
    <property type="protein sequence ID" value="MDQ4213007.1"/>
    <property type="molecule type" value="Genomic_DNA"/>
</dbReference>
<evidence type="ECO:0000313" key="2">
    <source>
        <dbReference type="EMBL" id="MDQ4213007.1"/>
    </source>
</evidence>
<gene>
    <name evidence="2" type="ORF">RBR11_03675</name>
</gene>
<dbReference type="PANTHER" id="PTHR33608">
    <property type="entry name" value="BLL2464 PROTEIN"/>
    <property type="match status" value="1"/>
</dbReference>
<reference evidence="2 3" key="1">
    <citation type="submission" date="2023-08" db="EMBL/GenBank/DDBJ databases">
        <title>Microbacterium sp. nov., isolated from a waste landfill.</title>
        <authorList>
            <person name="Wen W."/>
        </authorList>
    </citation>
    <scope>NUCLEOTIDE SEQUENCE [LARGE SCALE GENOMIC DNA]</scope>
    <source>
        <strain evidence="2 3">ASV81</strain>
    </source>
</reference>
<dbReference type="Pfam" id="PF01882">
    <property type="entry name" value="DUF58"/>
    <property type="match status" value="1"/>
</dbReference>
<dbReference type="PANTHER" id="PTHR33608:SF14">
    <property type="entry name" value="POSSIBLE CONSERVED SECRETED PROTEIN"/>
    <property type="match status" value="1"/>
</dbReference>
<dbReference type="RefSeq" id="WP_308487951.1">
    <property type="nucleotide sequence ID" value="NZ_JAVFCB010000002.1"/>
</dbReference>
<dbReference type="Proteomes" id="UP001230289">
    <property type="component" value="Unassembled WGS sequence"/>
</dbReference>
<protein>
    <submittedName>
        <fullName evidence="2">DUF58 domain-containing protein</fullName>
    </submittedName>
</protein>
<dbReference type="InterPro" id="IPR002881">
    <property type="entry name" value="DUF58"/>
</dbReference>
<accession>A0ABU0XDI1</accession>
<comment type="caution">
    <text evidence="2">The sequence shown here is derived from an EMBL/GenBank/DDBJ whole genome shotgun (WGS) entry which is preliminary data.</text>
</comment>
<proteinExistence type="predicted"/>
<keyword evidence="3" id="KW-1185">Reference proteome</keyword>
<evidence type="ECO:0000313" key="3">
    <source>
        <dbReference type="Proteomes" id="UP001230289"/>
    </source>
</evidence>
<sequence>MIQARETMSAPLRWRRTPVLALALAGAVLSAGLGLLFGRPDVIALGLPLALAAVWALLRPPVAPSVDLALTLEADASEDSSVAGTIEAATAAEWIQLAVDQGGERTGEAETGPADPIRTRTRLLHSGPGEALAVTARAMHHDGLWMSEPTPRLRAMWNAAPVVRRIAGLPVSPRLSGLHGAHEGVRPGSGGDFRDIHPFAPGDELRRVDWRATARLARRPGDLLVRRTNALSESSAVIVLDTADDLGEVAATWGQGASARSGVTSLDLGREAALSLAAAAVDGGDRVAFHALAPGGRSVRGGSGSRHLERLRGVIASTGVSGDGSRYRRTPPMPPGSIVFVLSTFFDGAAADLALRWRASGHAVVAIDVLPVPRADRLTAAQGLAMRTLLLERAGMFADLRGAGIDVVAWSADAGIQLRIAARRALRDRGRGGRR</sequence>
<feature type="domain" description="DUF58" evidence="1">
    <location>
        <begin position="198"/>
        <end position="370"/>
    </location>
</feature>
<evidence type="ECO:0000259" key="1">
    <source>
        <dbReference type="Pfam" id="PF01882"/>
    </source>
</evidence>
<organism evidence="2 3">
    <name type="scientific">Microbacterium capsulatum</name>
    <dbReference type="NCBI Taxonomy" id="3041921"/>
    <lineage>
        <taxon>Bacteria</taxon>
        <taxon>Bacillati</taxon>
        <taxon>Actinomycetota</taxon>
        <taxon>Actinomycetes</taxon>
        <taxon>Micrococcales</taxon>
        <taxon>Microbacteriaceae</taxon>
        <taxon>Microbacterium</taxon>
    </lineage>
</organism>